<dbReference type="InterPro" id="IPR019145">
    <property type="entry name" value="Mediator_Med10"/>
</dbReference>
<dbReference type="EMBL" id="BQMJ01000067">
    <property type="protein sequence ID" value="GJQ15319.1"/>
    <property type="molecule type" value="Genomic_DNA"/>
</dbReference>
<dbReference type="GO" id="GO:0006357">
    <property type="term" value="P:regulation of transcription by RNA polymerase II"/>
    <property type="evidence" value="ECO:0007669"/>
    <property type="project" value="InterPro"/>
</dbReference>
<keyword evidence="9" id="KW-1185">Reference proteome</keyword>
<comment type="subunit">
    <text evidence="6">Component of the Mediator complex.</text>
</comment>
<keyword evidence="4 6" id="KW-0804">Transcription</keyword>
<reference evidence="8" key="2">
    <citation type="submission" date="2022-01" db="EMBL/GenBank/DDBJ databases">
        <authorList>
            <person name="Hirooka S."/>
            <person name="Miyagishima S.Y."/>
        </authorList>
    </citation>
    <scope>NUCLEOTIDE SEQUENCE</scope>
    <source>
        <strain evidence="8">NBRC 102759</strain>
    </source>
</reference>
<organism evidence="8 9">
    <name type="scientific">Galdieria partita</name>
    <dbReference type="NCBI Taxonomy" id="83374"/>
    <lineage>
        <taxon>Eukaryota</taxon>
        <taxon>Rhodophyta</taxon>
        <taxon>Bangiophyceae</taxon>
        <taxon>Galdieriales</taxon>
        <taxon>Galdieriaceae</taxon>
        <taxon>Galdieria</taxon>
    </lineage>
</organism>
<evidence type="ECO:0000256" key="4">
    <source>
        <dbReference type="ARBA" id="ARBA00023163"/>
    </source>
</evidence>
<sequence length="160" mass="18316">MASEDSEEQGSLNTDVDNNTTSSLTNASSSEAILVPLVDKVTQQLFQLETMVKNSAKVSHSEVLFESIQNLVTMLQQLEQQSSLAQGSVPLDLLECIDRGENPSFYTLAKLDQWQKLESERQRKMEAVGWFRDCLRKQLEEHDINWTEYVEEDERRSESN</sequence>
<proteinExistence type="inferred from homology"/>
<comment type="similarity">
    <text evidence="2 6">Belongs to the Mediator complex subunit 10 family.</text>
</comment>
<name>A0A9C7Q3V3_9RHOD</name>
<evidence type="ECO:0000313" key="9">
    <source>
        <dbReference type="Proteomes" id="UP001061958"/>
    </source>
</evidence>
<comment type="function">
    <text evidence="6">Component of the Mediator complex, a coactivator involved in the regulated transcription of nearly all RNA polymerase II-dependent genes. Mediator functions as a bridge to convey information from gene-specific regulatory proteins to the basal RNA polymerase II transcription machinery. Mediator is recruited to promoters by direct interactions with regulatory proteins and serves as a scaffold for the assembly of a functional preinitiation complex with RNA polymerase II and the general transcription factors.</text>
</comment>
<dbReference type="Pfam" id="PF09748">
    <property type="entry name" value="Med10"/>
    <property type="match status" value="1"/>
</dbReference>
<keyword evidence="3 6" id="KW-0805">Transcription regulation</keyword>
<dbReference type="Proteomes" id="UP001061958">
    <property type="component" value="Unassembled WGS sequence"/>
</dbReference>
<evidence type="ECO:0000256" key="5">
    <source>
        <dbReference type="ARBA" id="ARBA00023242"/>
    </source>
</evidence>
<feature type="region of interest" description="Disordered" evidence="7">
    <location>
        <begin position="1"/>
        <end position="24"/>
    </location>
</feature>
<accession>A0A9C7Q3V3</accession>
<evidence type="ECO:0000256" key="1">
    <source>
        <dbReference type="ARBA" id="ARBA00004123"/>
    </source>
</evidence>
<evidence type="ECO:0000256" key="6">
    <source>
        <dbReference type="RuleBase" id="RU364146"/>
    </source>
</evidence>
<evidence type="ECO:0000256" key="3">
    <source>
        <dbReference type="ARBA" id="ARBA00023015"/>
    </source>
</evidence>
<evidence type="ECO:0000313" key="8">
    <source>
        <dbReference type="EMBL" id="GJQ15319.1"/>
    </source>
</evidence>
<gene>
    <name evidence="6" type="primary">MED10</name>
    <name evidence="8" type="ORF">GpartN1_g7110.t1</name>
</gene>
<keyword evidence="5 6" id="KW-0539">Nucleus</keyword>
<comment type="subcellular location">
    <subcellularLocation>
        <location evidence="1 6">Nucleus</location>
    </subcellularLocation>
</comment>
<reference evidence="8" key="1">
    <citation type="journal article" date="2022" name="Proc. Natl. Acad. Sci. U.S.A.">
        <title>Life cycle and functional genomics of the unicellular red alga Galdieria for elucidating algal and plant evolution and industrial use.</title>
        <authorList>
            <person name="Hirooka S."/>
            <person name="Itabashi T."/>
            <person name="Ichinose T.M."/>
            <person name="Onuma R."/>
            <person name="Fujiwara T."/>
            <person name="Yamashita S."/>
            <person name="Jong L.W."/>
            <person name="Tomita R."/>
            <person name="Iwane A.H."/>
            <person name="Miyagishima S.Y."/>
        </authorList>
    </citation>
    <scope>NUCLEOTIDE SEQUENCE</scope>
    <source>
        <strain evidence="8">NBRC 102759</strain>
    </source>
</reference>
<keyword evidence="6" id="KW-0010">Activator</keyword>
<evidence type="ECO:0000256" key="2">
    <source>
        <dbReference type="ARBA" id="ARBA00005389"/>
    </source>
</evidence>
<protein>
    <recommendedName>
        <fullName evidence="6">Mediator of RNA polymerase II transcription subunit 10</fullName>
    </recommendedName>
    <alternativeName>
        <fullName evidence="6">Mediator complex subunit 10</fullName>
    </alternativeName>
</protein>
<dbReference type="AlphaFoldDB" id="A0A9C7Q3V3"/>
<dbReference type="GO" id="GO:0003712">
    <property type="term" value="F:transcription coregulator activity"/>
    <property type="evidence" value="ECO:0007669"/>
    <property type="project" value="InterPro"/>
</dbReference>
<dbReference type="GO" id="GO:0016592">
    <property type="term" value="C:mediator complex"/>
    <property type="evidence" value="ECO:0007669"/>
    <property type="project" value="InterPro"/>
</dbReference>
<comment type="caution">
    <text evidence="8">The sequence shown here is derived from an EMBL/GenBank/DDBJ whole genome shotgun (WGS) entry which is preliminary data.</text>
</comment>
<evidence type="ECO:0000256" key="7">
    <source>
        <dbReference type="SAM" id="MobiDB-lite"/>
    </source>
</evidence>